<gene>
    <name evidence="2" type="ORF">APLA_LOCUS1914</name>
    <name evidence="3" type="ORF">APLA_LOCUS3979</name>
</gene>
<name>A0A8S0YYR6_ARCPL</name>
<dbReference type="AlphaFoldDB" id="A0A8S0YYR6"/>
<dbReference type="EMBL" id="CADEBC010000426">
    <property type="protein sequence ID" value="CAB3229876.1"/>
    <property type="molecule type" value="Genomic_DNA"/>
</dbReference>
<organism evidence="2 5">
    <name type="scientific">Arctia plantaginis</name>
    <name type="common">Wood tiger moth</name>
    <name type="synonym">Phalaena plantaginis</name>
    <dbReference type="NCBI Taxonomy" id="874455"/>
    <lineage>
        <taxon>Eukaryota</taxon>
        <taxon>Metazoa</taxon>
        <taxon>Ecdysozoa</taxon>
        <taxon>Arthropoda</taxon>
        <taxon>Hexapoda</taxon>
        <taxon>Insecta</taxon>
        <taxon>Pterygota</taxon>
        <taxon>Neoptera</taxon>
        <taxon>Endopterygota</taxon>
        <taxon>Lepidoptera</taxon>
        <taxon>Glossata</taxon>
        <taxon>Ditrysia</taxon>
        <taxon>Noctuoidea</taxon>
        <taxon>Erebidae</taxon>
        <taxon>Arctiinae</taxon>
        <taxon>Arctia</taxon>
    </lineage>
</organism>
<evidence type="ECO:0000256" key="1">
    <source>
        <dbReference type="SAM" id="Phobius"/>
    </source>
</evidence>
<evidence type="ECO:0000313" key="4">
    <source>
        <dbReference type="Proteomes" id="UP000494106"/>
    </source>
</evidence>
<dbReference type="OrthoDB" id="10333944at2759"/>
<feature type="transmembrane region" description="Helical" evidence="1">
    <location>
        <begin position="55"/>
        <end position="73"/>
    </location>
</feature>
<dbReference type="EMBL" id="CADEBD010000171">
    <property type="protein sequence ID" value="CAB3224362.1"/>
    <property type="molecule type" value="Genomic_DNA"/>
</dbReference>
<dbReference type="Proteomes" id="UP000494256">
    <property type="component" value="Unassembled WGS sequence"/>
</dbReference>
<keyword evidence="4" id="KW-1185">Reference proteome</keyword>
<evidence type="ECO:0000313" key="2">
    <source>
        <dbReference type="EMBL" id="CAB3224362.1"/>
    </source>
</evidence>
<evidence type="ECO:0000313" key="3">
    <source>
        <dbReference type="EMBL" id="CAB3229876.1"/>
    </source>
</evidence>
<keyword evidence="1" id="KW-1133">Transmembrane helix</keyword>
<protein>
    <submittedName>
        <fullName evidence="2">Uncharacterized protein</fullName>
    </submittedName>
</protein>
<comment type="caution">
    <text evidence="2">The sequence shown here is derived from an EMBL/GenBank/DDBJ whole genome shotgun (WGS) entry which is preliminary data.</text>
</comment>
<dbReference type="Proteomes" id="UP000494106">
    <property type="component" value="Unassembled WGS sequence"/>
</dbReference>
<keyword evidence="1" id="KW-0472">Membrane</keyword>
<accession>A0A8S0YYR6</accession>
<sequence>MPQSYPGTYMRAHTKPLVGTCPITFPSMVHVPACLSNHNGILRNFLSNWNTLTRIQMVAVPTLLALAFTFYYLDSLEKQEVFQKEESFFDQMFQFSCNCDEDIA</sequence>
<reference evidence="4 5" key="1">
    <citation type="submission" date="2020-04" db="EMBL/GenBank/DDBJ databases">
        <authorList>
            <person name="Wallbank WR R."/>
            <person name="Pardo Diaz C."/>
            <person name="Kozak K."/>
            <person name="Martin S."/>
            <person name="Jiggins C."/>
            <person name="Moest M."/>
            <person name="Warren A I."/>
            <person name="Byers J.R.P. K."/>
            <person name="Montejo-Kovacevich G."/>
            <person name="Yen C E."/>
        </authorList>
    </citation>
    <scope>NUCLEOTIDE SEQUENCE [LARGE SCALE GENOMIC DNA]</scope>
</reference>
<proteinExistence type="predicted"/>
<keyword evidence="1" id="KW-0812">Transmembrane</keyword>
<evidence type="ECO:0000313" key="5">
    <source>
        <dbReference type="Proteomes" id="UP000494256"/>
    </source>
</evidence>